<reference evidence="3" key="1">
    <citation type="submission" date="2019-08" db="EMBL/GenBank/DDBJ databases">
        <title>Limnoglobus roseus gen. nov., sp. nov., a novel freshwater planctomycete with a giant genome from the family Gemmataceae.</title>
        <authorList>
            <person name="Kulichevskaya I.S."/>
            <person name="Naumoff D.G."/>
            <person name="Miroshnikov K."/>
            <person name="Ivanova A."/>
            <person name="Philippov D.A."/>
            <person name="Hakobyan A."/>
            <person name="Rijpstra I.C."/>
            <person name="Sinninghe Damste J.S."/>
            <person name="Liesack W."/>
            <person name="Dedysh S.N."/>
        </authorList>
    </citation>
    <scope>NUCLEOTIDE SEQUENCE [LARGE SCALE GENOMIC DNA]</scope>
    <source>
        <strain evidence="3">PX52</strain>
    </source>
</reference>
<evidence type="ECO:0000256" key="1">
    <source>
        <dbReference type="SAM" id="SignalP"/>
    </source>
</evidence>
<name>A0A5C1AR48_9BACT</name>
<dbReference type="KEGG" id="lrs:PX52LOC_07544"/>
<evidence type="ECO:0000313" key="2">
    <source>
        <dbReference type="EMBL" id="QEL20446.1"/>
    </source>
</evidence>
<evidence type="ECO:0008006" key="4">
    <source>
        <dbReference type="Google" id="ProtNLM"/>
    </source>
</evidence>
<keyword evidence="3" id="KW-1185">Reference proteome</keyword>
<dbReference type="SUPFAM" id="SSF54001">
    <property type="entry name" value="Cysteine proteinases"/>
    <property type="match status" value="1"/>
</dbReference>
<feature type="signal peptide" evidence="1">
    <location>
        <begin position="1"/>
        <end position="20"/>
    </location>
</feature>
<dbReference type="Proteomes" id="UP000324974">
    <property type="component" value="Chromosome"/>
</dbReference>
<dbReference type="RefSeq" id="WP_149114750.1">
    <property type="nucleotide sequence ID" value="NZ_CP042425.1"/>
</dbReference>
<dbReference type="Gene3D" id="3.90.1720.10">
    <property type="entry name" value="endopeptidase domain like (from Nostoc punctiforme)"/>
    <property type="match status" value="1"/>
</dbReference>
<dbReference type="InterPro" id="IPR038765">
    <property type="entry name" value="Papain-like_cys_pep_sf"/>
</dbReference>
<dbReference type="OrthoDB" id="267206at2"/>
<proteinExistence type="predicted"/>
<accession>A0A5C1AR48</accession>
<organism evidence="2 3">
    <name type="scientific">Limnoglobus roseus</name>
    <dbReference type="NCBI Taxonomy" id="2598579"/>
    <lineage>
        <taxon>Bacteria</taxon>
        <taxon>Pseudomonadati</taxon>
        <taxon>Planctomycetota</taxon>
        <taxon>Planctomycetia</taxon>
        <taxon>Gemmatales</taxon>
        <taxon>Gemmataceae</taxon>
        <taxon>Limnoglobus</taxon>
    </lineage>
</organism>
<dbReference type="EMBL" id="CP042425">
    <property type="protein sequence ID" value="QEL20446.1"/>
    <property type="molecule type" value="Genomic_DNA"/>
</dbReference>
<sequence>MLTCALLLALAPAAPPSSTGYVYAPAAAIDYQLRLPAREYAPQPGDLYLATEDWFIARFGHLLGHSGAPHHSGIVFARPDGSLALLEAGPDSTLYIRALDLIPRMTHYADTKRVWMRERAVPLTADQSARLTAFAEAAGGRHFAGLRMFKEGTIFRMKGPVRTPLFGRPFAVNFDPANPDPSMRRKYFCAELVTEACVAAGLFDPATSRPTSMYPRELFYGTSRIPYLRQHLDLSGWCPPARWTPALGVQPDIRRRPFIDGDDGSIRRQP</sequence>
<evidence type="ECO:0000313" key="3">
    <source>
        <dbReference type="Proteomes" id="UP000324974"/>
    </source>
</evidence>
<keyword evidence="1" id="KW-0732">Signal</keyword>
<feature type="chain" id="PRO_5022955693" description="Permuted papain-like amidase YaeF/Yiix C92 family enzyme" evidence="1">
    <location>
        <begin position="21"/>
        <end position="270"/>
    </location>
</feature>
<gene>
    <name evidence="2" type="ORF">PX52LOC_07544</name>
</gene>
<dbReference type="AlphaFoldDB" id="A0A5C1AR48"/>
<protein>
    <recommendedName>
        <fullName evidence="4">Permuted papain-like amidase YaeF/Yiix C92 family enzyme</fullName>
    </recommendedName>
</protein>